<gene>
    <name evidence="1" type="ORF">RRG08_018035</name>
</gene>
<evidence type="ECO:0000313" key="2">
    <source>
        <dbReference type="Proteomes" id="UP001283361"/>
    </source>
</evidence>
<dbReference type="AlphaFoldDB" id="A0AAE0ZD04"/>
<organism evidence="1 2">
    <name type="scientific">Elysia crispata</name>
    <name type="common">lettuce slug</name>
    <dbReference type="NCBI Taxonomy" id="231223"/>
    <lineage>
        <taxon>Eukaryota</taxon>
        <taxon>Metazoa</taxon>
        <taxon>Spiralia</taxon>
        <taxon>Lophotrochozoa</taxon>
        <taxon>Mollusca</taxon>
        <taxon>Gastropoda</taxon>
        <taxon>Heterobranchia</taxon>
        <taxon>Euthyneura</taxon>
        <taxon>Panpulmonata</taxon>
        <taxon>Sacoglossa</taxon>
        <taxon>Placobranchoidea</taxon>
        <taxon>Plakobranchidae</taxon>
        <taxon>Elysia</taxon>
    </lineage>
</organism>
<evidence type="ECO:0000313" key="1">
    <source>
        <dbReference type="EMBL" id="KAK3767164.1"/>
    </source>
</evidence>
<dbReference type="EMBL" id="JAWDGP010004170">
    <property type="protein sequence ID" value="KAK3767164.1"/>
    <property type="molecule type" value="Genomic_DNA"/>
</dbReference>
<comment type="caution">
    <text evidence="1">The sequence shown here is derived from an EMBL/GenBank/DDBJ whole genome shotgun (WGS) entry which is preliminary data.</text>
</comment>
<name>A0AAE0ZD04_9GAST</name>
<protein>
    <submittedName>
        <fullName evidence="1">Uncharacterized protein</fullName>
    </submittedName>
</protein>
<sequence length="133" mass="15160">MRNQRRRASNQLHSCLFPQLVSFSLNMRRTVSCAFVSSSSGIYQTYQFEYCLSTISLSALTAAGDCCTMRTRQYIVKQLQLSSLTLIATQSSILGQAACWRSRSNQFHSYTFDLYPLPISRGSREQGENEKFM</sequence>
<dbReference type="Proteomes" id="UP001283361">
    <property type="component" value="Unassembled WGS sequence"/>
</dbReference>
<proteinExistence type="predicted"/>
<keyword evidence="2" id="KW-1185">Reference proteome</keyword>
<accession>A0AAE0ZD04</accession>
<reference evidence="1" key="1">
    <citation type="journal article" date="2023" name="G3 (Bethesda)">
        <title>A reference genome for the long-term kleptoplast-retaining sea slug Elysia crispata morphotype clarki.</title>
        <authorList>
            <person name="Eastman K.E."/>
            <person name="Pendleton A.L."/>
            <person name="Shaikh M.A."/>
            <person name="Suttiyut T."/>
            <person name="Ogas R."/>
            <person name="Tomko P."/>
            <person name="Gavelis G."/>
            <person name="Widhalm J.R."/>
            <person name="Wisecaver J.H."/>
        </authorList>
    </citation>
    <scope>NUCLEOTIDE SEQUENCE</scope>
    <source>
        <strain evidence="1">ECLA1</strain>
    </source>
</reference>